<sequence>MVQVSFRSLQKDKTGVGLSQNVFLKRSKRQKRIRTMVPMFFRGL</sequence>
<dbReference type="AlphaFoldDB" id="A0AAN0WDZ1"/>
<protein>
    <submittedName>
        <fullName evidence="1">Uncharacterized protein</fullName>
    </submittedName>
</protein>
<keyword evidence="2" id="KW-1185">Reference proteome</keyword>
<evidence type="ECO:0000313" key="2">
    <source>
        <dbReference type="Proteomes" id="UP000032024"/>
    </source>
</evidence>
<evidence type="ECO:0000313" key="1">
    <source>
        <dbReference type="EMBL" id="AJO24628.1"/>
    </source>
</evidence>
<dbReference type="Proteomes" id="UP000032024">
    <property type="component" value="Chromosome"/>
</dbReference>
<gene>
    <name evidence="1" type="ORF">SB48_HM08orf06095</name>
</gene>
<name>A0AAN0WDZ1_HEYCO</name>
<accession>A0AAN0WDZ1</accession>
<reference evidence="2" key="1">
    <citation type="submission" date="2015-01" db="EMBL/GenBank/DDBJ databases">
        <title>Comparative genome analysis of Bacillus coagulans HM-08, Clostridium butyricum HM-68, Bacillus subtilis HM-66 and Bacillus paralicheniformis BL-09.</title>
        <authorList>
            <person name="Zhang H."/>
        </authorList>
    </citation>
    <scope>NUCLEOTIDE SEQUENCE [LARGE SCALE GENOMIC DNA]</scope>
    <source>
        <strain evidence="2">HM-08</strain>
    </source>
</reference>
<proteinExistence type="predicted"/>
<organism evidence="1 2">
    <name type="scientific">Heyndrickxia coagulans</name>
    <name type="common">Weizmannia coagulans</name>
    <dbReference type="NCBI Taxonomy" id="1398"/>
    <lineage>
        <taxon>Bacteria</taxon>
        <taxon>Bacillati</taxon>
        <taxon>Bacillota</taxon>
        <taxon>Bacilli</taxon>
        <taxon>Bacillales</taxon>
        <taxon>Bacillaceae</taxon>
        <taxon>Heyndrickxia</taxon>
    </lineage>
</organism>
<dbReference type="EMBL" id="CP010525">
    <property type="protein sequence ID" value="AJO24628.1"/>
    <property type="molecule type" value="Genomic_DNA"/>
</dbReference>